<keyword evidence="6 8" id="KW-0408">Iron</keyword>
<dbReference type="GO" id="GO:0005506">
    <property type="term" value="F:iron ion binding"/>
    <property type="evidence" value="ECO:0007669"/>
    <property type="project" value="InterPro"/>
</dbReference>
<evidence type="ECO:0000313" key="10">
    <source>
        <dbReference type="EMBL" id="KAE8394977.1"/>
    </source>
</evidence>
<dbReference type="OrthoDB" id="3945418at2759"/>
<dbReference type="GO" id="GO:0004497">
    <property type="term" value="F:monooxygenase activity"/>
    <property type="evidence" value="ECO:0007669"/>
    <property type="project" value="UniProtKB-KW"/>
</dbReference>
<evidence type="ECO:0000256" key="9">
    <source>
        <dbReference type="RuleBase" id="RU000461"/>
    </source>
</evidence>
<comment type="similarity">
    <text evidence="2 9">Belongs to the cytochrome P450 family.</text>
</comment>
<proteinExistence type="inferred from homology"/>
<evidence type="ECO:0000256" key="3">
    <source>
        <dbReference type="ARBA" id="ARBA00022617"/>
    </source>
</evidence>
<dbReference type="InterPro" id="IPR036396">
    <property type="entry name" value="Cyt_P450_sf"/>
</dbReference>
<dbReference type="EMBL" id="ML735220">
    <property type="protein sequence ID" value="KAE8394977.1"/>
    <property type="molecule type" value="Genomic_DNA"/>
</dbReference>
<dbReference type="Proteomes" id="UP000326877">
    <property type="component" value="Unassembled WGS sequence"/>
</dbReference>
<protein>
    <submittedName>
        <fullName evidence="10">Cytochrome P450</fullName>
    </submittedName>
</protein>
<dbReference type="PANTHER" id="PTHR24305">
    <property type="entry name" value="CYTOCHROME P450"/>
    <property type="match status" value="1"/>
</dbReference>
<dbReference type="Gene3D" id="1.10.630.10">
    <property type="entry name" value="Cytochrome P450"/>
    <property type="match status" value="1"/>
</dbReference>
<keyword evidence="7 9" id="KW-0503">Monooxygenase</keyword>
<dbReference type="CDD" id="cd11062">
    <property type="entry name" value="CYP58-like"/>
    <property type="match status" value="1"/>
</dbReference>
<dbReference type="GO" id="GO:0020037">
    <property type="term" value="F:heme binding"/>
    <property type="evidence" value="ECO:0007669"/>
    <property type="project" value="InterPro"/>
</dbReference>
<organism evidence="10">
    <name type="scientific">Petromyces alliaceus</name>
    <name type="common">Aspergillus alliaceus</name>
    <dbReference type="NCBI Taxonomy" id="209559"/>
    <lineage>
        <taxon>Eukaryota</taxon>
        <taxon>Fungi</taxon>
        <taxon>Dikarya</taxon>
        <taxon>Ascomycota</taxon>
        <taxon>Pezizomycotina</taxon>
        <taxon>Eurotiomycetes</taxon>
        <taxon>Eurotiomycetidae</taxon>
        <taxon>Eurotiales</taxon>
        <taxon>Aspergillaceae</taxon>
        <taxon>Aspergillus</taxon>
        <taxon>Aspergillus subgen. Circumdati</taxon>
    </lineage>
</organism>
<dbReference type="PANTHER" id="PTHR24305:SF157">
    <property type="entry name" value="N-ACETYLTRYPTOPHAN 6-HYDROXYLASE IVOC-RELATED"/>
    <property type="match status" value="1"/>
</dbReference>
<comment type="cofactor">
    <cofactor evidence="1 8">
        <name>heme</name>
        <dbReference type="ChEBI" id="CHEBI:30413"/>
    </cofactor>
</comment>
<evidence type="ECO:0000256" key="6">
    <source>
        <dbReference type="ARBA" id="ARBA00023004"/>
    </source>
</evidence>
<dbReference type="AlphaFoldDB" id="A0A5N7CME1"/>
<gene>
    <name evidence="10" type="ORF">BDV23DRAFT_169018</name>
</gene>
<dbReference type="InterPro" id="IPR002401">
    <property type="entry name" value="Cyt_P450_E_grp-I"/>
</dbReference>
<accession>A0A5N7CME1</accession>
<evidence type="ECO:0000256" key="7">
    <source>
        <dbReference type="ARBA" id="ARBA00023033"/>
    </source>
</evidence>
<reference evidence="10" key="1">
    <citation type="submission" date="2019-04" db="EMBL/GenBank/DDBJ databases">
        <title>Friends and foes A comparative genomics studyof 23 Aspergillus species from section Flavi.</title>
        <authorList>
            <consortium name="DOE Joint Genome Institute"/>
            <person name="Kjaerbolling I."/>
            <person name="Vesth T."/>
            <person name="Frisvad J.C."/>
            <person name="Nybo J.L."/>
            <person name="Theobald S."/>
            <person name="Kildgaard S."/>
            <person name="Isbrandt T."/>
            <person name="Kuo A."/>
            <person name="Sato A."/>
            <person name="Lyhne E.K."/>
            <person name="Kogle M.E."/>
            <person name="Wiebenga A."/>
            <person name="Kun R.S."/>
            <person name="Lubbers R.J."/>
            <person name="Makela M.R."/>
            <person name="Barry K."/>
            <person name="Chovatia M."/>
            <person name="Clum A."/>
            <person name="Daum C."/>
            <person name="Haridas S."/>
            <person name="He G."/>
            <person name="LaButti K."/>
            <person name="Lipzen A."/>
            <person name="Mondo S."/>
            <person name="Riley R."/>
            <person name="Salamov A."/>
            <person name="Simmons B.A."/>
            <person name="Magnuson J.K."/>
            <person name="Henrissat B."/>
            <person name="Mortensen U.H."/>
            <person name="Larsen T.O."/>
            <person name="Devries R.P."/>
            <person name="Grigoriev I.V."/>
            <person name="Machida M."/>
            <person name="Baker S.E."/>
            <person name="Andersen M.R."/>
        </authorList>
    </citation>
    <scope>NUCLEOTIDE SEQUENCE [LARGE SCALE GENOMIC DNA]</scope>
    <source>
        <strain evidence="10">IBT 14317</strain>
    </source>
</reference>
<dbReference type="PRINTS" id="PR00463">
    <property type="entry name" value="EP450I"/>
</dbReference>
<evidence type="ECO:0000256" key="5">
    <source>
        <dbReference type="ARBA" id="ARBA00023002"/>
    </source>
</evidence>
<evidence type="ECO:0000256" key="4">
    <source>
        <dbReference type="ARBA" id="ARBA00022723"/>
    </source>
</evidence>
<dbReference type="InterPro" id="IPR050121">
    <property type="entry name" value="Cytochrome_P450_monoxygenase"/>
</dbReference>
<feature type="binding site" description="axial binding residue" evidence="8">
    <location>
        <position position="459"/>
    </location>
    <ligand>
        <name>heme</name>
        <dbReference type="ChEBI" id="CHEBI:30413"/>
    </ligand>
    <ligandPart>
        <name>Fe</name>
        <dbReference type="ChEBI" id="CHEBI:18248"/>
    </ligandPart>
</feature>
<keyword evidence="5 9" id="KW-0560">Oxidoreductase</keyword>
<dbReference type="PROSITE" id="PS00086">
    <property type="entry name" value="CYTOCHROME_P450"/>
    <property type="match status" value="1"/>
</dbReference>
<keyword evidence="4 8" id="KW-0479">Metal-binding</keyword>
<keyword evidence="3 8" id="KW-0349">Heme</keyword>
<dbReference type="SUPFAM" id="SSF48264">
    <property type="entry name" value="Cytochrome P450"/>
    <property type="match status" value="1"/>
</dbReference>
<dbReference type="InterPro" id="IPR017972">
    <property type="entry name" value="Cyt_P450_CS"/>
</dbReference>
<name>A0A5N7CME1_PETAA</name>
<evidence type="ECO:0000256" key="2">
    <source>
        <dbReference type="ARBA" id="ARBA00010617"/>
    </source>
</evidence>
<dbReference type="Pfam" id="PF00067">
    <property type="entry name" value="p450"/>
    <property type="match status" value="1"/>
</dbReference>
<evidence type="ECO:0000256" key="1">
    <source>
        <dbReference type="ARBA" id="ARBA00001971"/>
    </source>
</evidence>
<sequence length="517" mass="57849">MTFLQVVGTTIILSVLGTAVGALRRLFFHPLSHIPGPRLAALTWWYEFYYDGIQPGQYVFKIQELHKQYGPIIRITPEEVHINDVGYLDTIYAPSMTRMDKYHYQLRTLRVPGGVGTTADYYLHKTRREALTPFFSKRNVLSLEGVIADKVEQLCGLVAKHAATKSPVNLSDAFYAFSNDVVANFLFAHQTDVLADEEEAARLRHNSHELLQGINTNKHFPWIPDILEALPQSLTRSAMPPGLIDMFELFDRVRAELVGIMKAKESKSSGEKPANPGRKKSVYESVLDNPNLPASEKTLLRLEQEGALLTLAGTESPAQTLIIIFYHLLANPSLLAKLRGELDSVPTPSSWTQLEKLPYLSAIIEEGNRLSFGVTARAARIQHKPITYTPSPYVTAPAPRRKSYTLPAGTPVSITTLSAHTAESVFPDPYTFDPDRWLGDEGRERRKFQLAFSRGGRKCLGVEFARAELYLVVAALVRGFDMTLFETDESDVAFLHDYHVAMPKLDSKGVRVVPVVR</sequence>
<dbReference type="InterPro" id="IPR001128">
    <property type="entry name" value="Cyt_P450"/>
</dbReference>
<evidence type="ECO:0000256" key="8">
    <source>
        <dbReference type="PIRSR" id="PIRSR602401-1"/>
    </source>
</evidence>
<dbReference type="GO" id="GO:0016705">
    <property type="term" value="F:oxidoreductase activity, acting on paired donors, with incorporation or reduction of molecular oxygen"/>
    <property type="evidence" value="ECO:0007669"/>
    <property type="project" value="InterPro"/>
</dbReference>